<reference evidence="4 5" key="1">
    <citation type="journal article" date="2023" name="Sci. Data">
        <title>Genome assembly of the Korean intertidal mud-creeper Batillaria attramentaria.</title>
        <authorList>
            <person name="Patra A.K."/>
            <person name="Ho P.T."/>
            <person name="Jun S."/>
            <person name="Lee S.J."/>
            <person name="Kim Y."/>
            <person name="Won Y.J."/>
        </authorList>
    </citation>
    <scope>NUCLEOTIDE SEQUENCE [LARGE SCALE GENOMIC DNA]</scope>
    <source>
        <strain evidence="4">Wonlab-2016</strain>
    </source>
</reference>
<evidence type="ECO:0000256" key="1">
    <source>
        <dbReference type="SAM" id="MobiDB-lite"/>
    </source>
</evidence>
<keyword evidence="5" id="KW-1185">Reference proteome</keyword>
<keyword evidence="2" id="KW-0472">Membrane</keyword>
<feature type="transmembrane region" description="Helical" evidence="2">
    <location>
        <begin position="157"/>
        <end position="181"/>
    </location>
</feature>
<feature type="signal peptide" evidence="3">
    <location>
        <begin position="1"/>
        <end position="23"/>
    </location>
</feature>
<feature type="chain" id="PRO_5044810959" evidence="3">
    <location>
        <begin position="24"/>
        <end position="535"/>
    </location>
</feature>
<dbReference type="EMBL" id="JACVVK020000421">
    <property type="protein sequence ID" value="KAK7474899.1"/>
    <property type="molecule type" value="Genomic_DNA"/>
</dbReference>
<evidence type="ECO:0000313" key="4">
    <source>
        <dbReference type="EMBL" id="KAK7474899.1"/>
    </source>
</evidence>
<evidence type="ECO:0000256" key="2">
    <source>
        <dbReference type="SAM" id="Phobius"/>
    </source>
</evidence>
<organism evidence="4 5">
    <name type="scientific">Batillaria attramentaria</name>
    <dbReference type="NCBI Taxonomy" id="370345"/>
    <lineage>
        <taxon>Eukaryota</taxon>
        <taxon>Metazoa</taxon>
        <taxon>Spiralia</taxon>
        <taxon>Lophotrochozoa</taxon>
        <taxon>Mollusca</taxon>
        <taxon>Gastropoda</taxon>
        <taxon>Caenogastropoda</taxon>
        <taxon>Sorbeoconcha</taxon>
        <taxon>Cerithioidea</taxon>
        <taxon>Batillariidae</taxon>
        <taxon>Batillaria</taxon>
    </lineage>
</organism>
<dbReference type="AlphaFoldDB" id="A0ABD0JJ66"/>
<sequence length="535" mass="59022">MAYGFTVRLALLLALCLGTVTEAQTDDSGNIIDPDETPQPTQEIKFRKVKCFHDKHCVVEISGDVNNQQIERKNISEGSDLCNHTHEKPTCCQDHRSVKVLRKLEGKNTDRFQKFCQILCEEGNCSHMRCDLPKLLPNFCKGTNKNQGETTENNNNVITIVLGSVVAALIVVVIILFLLWWKGCRLSSDDNRGVKRNPSTVAMREAETMLTDVEPGTSGAGEIETMPGNRMSEHIYCVIPDHLVVPTKPSQERKVGYAAASNVTERKLPPLPAQDGDYSLAKIPEDDIKENAPQSEPPEPNVGVVVVKIQNQQPITDALGKERSAEGHEKDERGVILLEENKADTERGQSPSSRKLRSLPTPVCINSLGQNTAEEIKETPPQSSASQPSIYSVATTEKTQTPIYPGTQGRKAERYTEEHFTPDKKATSTDKDQANDGQYFILEEDAAKDNAGQQKVGQYFILEEEAAATSDKGQGQVGQYFILEEEASGFSSSAAAVSEHSLDTEYSTLDRADMVTRERTDQDAVYTALVYSTQL</sequence>
<feature type="compositionally biased region" description="Basic and acidic residues" evidence="1">
    <location>
        <begin position="410"/>
        <end position="432"/>
    </location>
</feature>
<keyword evidence="2" id="KW-1133">Transmembrane helix</keyword>
<keyword evidence="2" id="KW-0812">Transmembrane</keyword>
<keyword evidence="3" id="KW-0732">Signal</keyword>
<feature type="region of interest" description="Disordered" evidence="1">
    <location>
        <begin position="401"/>
        <end position="432"/>
    </location>
</feature>
<evidence type="ECO:0000256" key="3">
    <source>
        <dbReference type="SAM" id="SignalP"/>
    </source>
</evidence>
<protein>
    <submittedName>
        <fullName evidence="4">Uncharacterized protein</fullName>
    </submittedName>
</protein>
<comment type="caution">
    <text evidence="4">The sequence shown here is derived from an EMBL/GenBank/DDBJ whole genome shotgun (WGS) entry which is preliminary data.</text>
</comment>
<gene>
    <name evidence="4" type="ORF">BaRGS_00033854</name>
</gene>
<proteinExistence type="predicted"/>
<dbReference type="Proteomes" id="UP001519460">
    <property type="component" value="Unassembled WGS sequence"/>
</dbReference>
<evidence type="ECO:0000313" key="5">
    <source>
        <dbReference type="Proteomes" id="UP001519460"/>
    </source>
</evidence>
<name>A0ABD0JJ66_9CAEN</name>
<accession>A0ABD0JJ66</accession>